<evidence type="ECO:0000256" key="1">
    <source>
        <dbReference type="SAM" id="MobiDB-lite"/>
    </source>
</evidence>
<name>A0A2S5ZZI9_9NOCA</name>
<dbReference type="InterPro" id="IPR021522">
    <property type="entry name" value="MctB"/>
</dbReference>
<evidence type="ECO:0000313" key="3">
    <source>
        <dbReference type="Proteomes" id="UP000238356"/>
    </source>
</evidence>
<dbReference type="AlphaFoldDB" id="A0A2S5ZZI9"/>
<reference evidence="2 3" key="1">
    <citation type="submission" date="2018-02" db="EMBL/GenBank/DDBJ databases">
        <title>8 Nocardia nova and 1 Nocardia cyriacigeorgica strain used for evolution to TMP-SMX.</title>
        <authorList>
            <person name="Mehta H."/>
            <person name="Weng J."/>
            <person name="Shamoo Y."/>
        </authorList>
    </citation>
    <scope>NUCLEOTIDE SEQUENCE [LARGE SCALE GENOMIC DNA]</scope>
    <source>
        <strain evidence="2 3">BAA2227</strain>
    </source>
</reference>
<accession>A0A2S5ZZI9</accession>
<dbReference type="Proteomes" id="UP000238356">
    <property type="component" value="Unassembled WGS sequence"/>
</dbReference>
<keyword evidence="3" id="KW-1185">Reference proteome</keyword>
<protein>
    <submittedName>
        <fullName evidence="2">Copper transporter</fullName>
    </submittedName>
</protein>
<feature type="compositionally biased region" description="Polar residues" evidence="1">
    <location>
        <begin position="305"/>
        <end position="316"/>
    </location>
</feature>
<gene>
    <name evidence="2" type="ORF">C5F51_27750</name>
</gene>
<evidence type="ECO:0000313" key="2">
    <source>
        <dbReference type="EMBL" id="PPJ23890.1"/>
    </source>
</evidence>
<dbReference type="GO" id="GO:0055070">
    <property type="term" value="P:copper ion homeostasis"/>
    <property type="evidence" value="ECO:0007669"/>
    <property type="project" value="InterPro"/>
</dbReference>
<dbReference type="Pfam" id="PF11382">
    <property type="entry name" value="MctB"/>
    <property type="match status" value="1"/>
</dbReference>
<sequence length="316" mass="31328">MGPSGVEKAVGSMRRLVVSLAAIFLALAVGAALGAVVRQGGPGGGDDLAQRNDALAAANGQLERQVGAADDFIARSAGRILNGTLADHTVLVFTTPDADGGDVDAVTAALTTAGAKVTGRVALTDAFVDASQGDRLRTAVTNMIPAGAQLQTEAVDQGSLAGDLLGLAFLTDPADGADRATAQERGLIVDTLRNGGFLAAGDFAPAQLAVVVTGSGARADHNGQGSITAHFAGALRGRGAGLVLAGRAGSSDGSGPIAEVRRENRLDATVSTVDNVDRETGRVTTALGLAEQLGGKTGHYGTGPEATSLSVTASPG</sequence>
<comment type="caution">
    <text evidence="2">The sequence shown here is derived from an EMBL/GenBank/DDBJ whole genome shotgun (WGS) entry which is preliminary data.</text>
</comment>
<feature type="region of interest" description="Disordered" evidence="1">
    <location>
        <begin position="295"/>
        <end position="316"/>
    </location>
</feature>
<proteinExistence type="predicted"/>
<dbReference type="GO" id="GO:0016020">
    <property type="term" value="C:membrane"/>
    <property type="evidence" value="ECO:0007669"/>
    <property type="project" value="InterPro"/>
</dbReference>
<dbReference type="EMBL" id="PSZD01000022">
    <property type="protein sequence ID" value="PPJ23890.1"/>
    <property type="molecule type" value="Genomic_DNA"/>
</dbReference>
<organism evidence="2 3">
    <name type="scientific">Nocardia nova</name>
    <dbReference type="NCBI Taxonomy" id="37330"/>
    <lineage>
        <taxon>Bacteria</taxon>
        <taxon>Bacillati</taxon>
        <taxon>Actinomycetota</taxon>
        <taxon>Actinomycetes</taxon>
        <taxon>Mycobacteriales</taxon>
        <taxon>Nocardiaceae</taxon>
        <taxon>Nocardia</taxon>
    </lineage>
</organism>